<keyword evidence="11" id="KW-0282">Flagellum</keyword>
<reference evidence="11" key="1">
    <citation type="submission" date="2019-11" db="EMBL/GenBank/DDBJ databases">
        <authorList>
            <person name="Li J."/>
        </authorList>
    </citation>
    <scope>NUCLEOTIDE SEQUENCE</scope>
    <source>
        <strain evidence="11">B6B</strain>
    </source>
</reference>
<evidence type="ECO:0000256" key="8">
    <source>
        <dbReference type="ARBA" id="ARBA00022989"/>
    </source>
</evidence>
<comment type="similarity">
    <text evidence="3 10">Belongs to the FliL family.</text>
</comment>
<keyword evidence="9 10" id="KW-0472">Membrane</keyword>
<dbReference type="OrthoDB" id="2381796at2"/>
<keyword evidence="7 10" id="KW-0283">Flagellar rotation</keyword>
<keyword evidence="11" id="KW-0966">Cell projection</keyword>
<keyword evidence="4 10" id="KW-1003">Cell membrane</keyword>
<keyword evidence="12" id="KW-1185">Reference proteome</keyword>
<sequence>MNRRLFKILISILVVLTILGVVAFVVVLNVSGEQKRSDVLSLKKMVDYSFTTSEMSTDLKDDSFVRIQFRIITDSKKAKEEIENREFQLKNIFIKESVEMEEEDLQVGLSDLEETIKIKMNELMEDGQIKEVYVIGKIVQ</sequence>
<evidence type="ECO:0000313" key="12">
    <source>
        <dbReference type="Proteomes" id="UP000799092"/>
    </source>
</evidence>
<keyword evidence="11" id="KW-0969">Cilium</keyword>
<evidence type="ECO:0000256" key="10">
    <source>
        <dbReference type="RuleBase" id="RU364125"/>
    </source>
</evidence>
<evidence type="ECO:0000256" key="1">
    <source>
        <dbReference type="ARBA" id="ARBA00002254"/>
    </source>
</evidence>
<comment type="caution">
    <text evidence="11">The sequence shown here is derived from an EMBL/GenBank/DDBJ whole genome shotgun (WGS) entry which is preliminary data.</text>
</comment>
<evidence type="ECO:0000256" key="7">
    <source>
        <dbReference type="ARBA" id="ARBA00022779"/>
    </source>
</evidence>
<dbReference type="EMBL" id="WJNG01000004">
    <property type="protein sequence ID" value="MRH42267.1"/>
    <property type="molecule type" value="Genomic_DNA"/>
</dbReference>
<dbReference type="RefSeq" id="WP_153735912.1">
    <property type="nucleotide sequence ID" value="NZ_WJNG01000004.1"/>
</dbReference>
<dbReference type="AlphaFoldDB" id="A0A6A8DH85"/>
<evidence type="ECO:0000256" key="6">
    <source>
        <dbReference type="ARBA" id="ARBA00022692"/>
    </source>
</evidence>
<dbReference type="GO" id="GO:0005886">
    <property type="term" value="C:plasma membrane"/>
    <property type="evidence" value="ECO:0007669"/>
    <property type="project" value="UniProtKB-SubCell"/>
</dbReference>
<evidence type="ECO:0000256" key="5">
    <source>
        <dbReference type="ARBA" id="ARBA00022500"/>
    </source>
</evidence>
<name>A0A6A8DH85_9BACI</name>
<keyword evidence="6" id="KW-0812">Transmembrane</keyword>
<dbReference type="GO" id="GO:0006935">
    <property type="term" value="P:chemotaxis"/>
    <property type="evidence" value="ECO:0007669"/>
    <property type="project" value="UniProtKB-KW"/>
</dbReference>
<keyword evidence="8" id="KW-1133">Transmembrane helix</keyword>
<proteinExistence type="inferred from homology"/>
<dbReference type="GO" id="GO:0009425">
    <property type="term" value="C:bacterial-type flagellum basal body"/>
    <property type="evidence" value="ECO:0007669"/>
    <property type="project" value="InterPro"/>
</dbReference>
<keyword evidence="5 10" id="KW-0145">Chemotaxis</keyword>
<gene>
    <name evidence="11" type="primary">fliL</name>
    <name evidence="11" type="ORF">GH741_06185</name>
</gene>
<evidence type="ECO:0000256" key="4">
    <source>
        <dbReference type="ARBA" id="ARBA00022475"/>
    </source>
</evidence>
<evidence type="ECO:0000256" key="9">
    <source>
        <dbReference type="ARBA" id="ARBA00023136"/>
    </source>
</evidence>
<dbReference type="Proteomes" id="UP000799092">
    <property type="component" value="Unassembled WGS sequence"/>
</dbReference>
<organism evidence="11 12">
    <name type="scientific">Aquibacillus halophilus</name>
    <dbReference type="NCBI Taxonomy" id="930132"/>
    <lineage>
        <taxon>Bacteria</taxon>
        <taxon>Bacillati</taxon>
        <taxon>Bacillota</taxon>
        <taxon>Bacilli</taxon>
        <taxon>Bacillales</taxon>
        <taxon>Bacillaceae</taxon>
        <taxon>Aquibacillus</taxon>
    </lineage>
</organism>
<evidence type="ECO:0000256" key="3">
    <source>
        <dbReference type="ARBA" id="ARBA00008281"/>
    </source>
</evidence>
<accession>A0A6A8DH85</accession>
<comment type="subcellular location">
    <subcellularLocation>
        <location evidence="2">Cell membrane</location>
        <topology evidence="2">Single-pass membrane protein</topology>
    </subcellularLocation>
</comment>
<dbReference type="Pfam" id="PF03748">
    <property type="entry name" value="FliL"/>
    <property type="match status" value="1"/>
</dbReference>
<comment type="function">
    <text evidence="1 10">Controls the rotational direction of flagella during chemotaxis.</text>
</comment>
<protein>
    <recommendedName>
        <fullName evidence="10">Flagellar protein FliL</fullName>
    </recommendedName>
</protein>
<dbReference type="GO" id="GO:0071973">
    <property type="term" value="P:bacterial-type flagellum-dependent cell motility"/>
    <property type="evidence" value="ECO:0007669"/>
    <property type="project" value="InterPro"/>
</dbReference>
<dbReference type="InterPro" id="IPR005503">
    <property type="entry name" value="FliL"/>
</dbReference>
<evidence type="ECO:0000313" key="11">
    <source>
        <dbReference type="EMBL" id="MRH42267.1"/>
    </source>
</evidence>
<evidence type="ECO:0000256" key="2">
    <source>
        <dbReference type="ARBA" id="ARBA00004162"/>
    </source>
</evidence>